<accession>A0A0J9EB52</accession>
<reference evidence="9 10" key="1">
    <citation type="submission" date="2015-06" db="EMBL/GenBank/DDBJ databases">
        <title>Draft genome sequence of an Alphaproteobacteria species associated to the Mediterranean sponge Oscarella lobularis.</title>
        <authorList>
            <person name="Jourda C."/>
            <person name="Santini S."/>
            <person name="Claverie J.-M."/>
        </authorList>
    </citation>
    <scope>NUCLEOTIDE SEQUENCE [LARGE SCALE GENOMIC DNA]</scope>
    <source>
        <strain evidence="9">IGS</strain>
    </source>
</reference>
<dbReference type="GO" id="GO:0032259">
    <property type="term" value="P:methylation"/>
    <property type="evidence" value="ECO:0007669"/>
    <property type="project" value="UniProtKB-KW"/>
</dbReference>
<dbReference type="Gene3D" id="3.90.120.10">
    <property type="entry name" value="DNA Methylase, subunit A, domain 2"/>
    <property type="match status" value="1"/>
</dbReference>
<dbReference type="PANTHER" id="PTHR46098:SF1">
    <property type="entry name" value="TRNA (CYTOSINE(38)-C(5))-METHYLTRANSFERASE"/>
    <property type="match status" value="1"/>
</dbReference>
<name>A0A0J9EB52_9RHOB</name>
<dbReference type="InterPro" id="IPR031303">
    <property type="entry name" value="C5_meth_CS"/>
</dbReference>
<dbReference type="InterPro" id="IPR018117">
    <property type="entry name" value="C5_DNA_meth_AS"/>
</dbReference>
<dbReference type="GO" id="GO:0003886">
    <property type="term" value="F:DNA (cytosine-5-)-methyltransferase activity"/>
    <property type="evidence" value="ECO:0007669"/>
    <property type="project" value="UniProtKB-EC"/>
</dbReference>
<evidence type="ECO:0000256" key="2">
    <source>
        <dbReference type="ARBA" id="ARBA00022679"/>
    </source>
</evidence>
<evidence type="ECO:0000313" key="9">
    <source>
        <dbReference type="EMBL" id="KMW60010.1"/>
    </source>
</evidence>
<dbReference type="InterPro" id="IPR029063">
    <property type="entry name" value="SAM-dependent_MTases_sf"/>
</dbReference>
<evidence type="ECO:0000256" key="8">
    <source>
        <dbReference type="RuleBase" id="RU000417"/>
    </source>
</evidence>
<keyword evidence="3 6" id="KW-0949">S-adenosyl-L-methionine</keyword>
<dbReference type="EC" id="2.1.1.37" evidence="8"/>
<dbReference type="PRINTS" id="PR00105">
    <property type="entry name" value="C5METTRFRASE"/>
</dbReference>
<dbReference type="PROSITE" id="PS51679">
    <property type="entry name" value="SAM_MT_C5"/>
    <property type="match status" value="1"/>
</dbReference>
<dbReference type="Pfam" id="PF00145">
    <property type="entry name" value="DNA_methylase"/>
    <property type="match status" value="2"/>
</dbReference>
<evidence type="ECO:0000256" key="3">
    <source>
        <dbReference type="ARBA" id="ARBA00022691"/>
    </source>
</evidence>
<keyword evidence="10" id="KW-1185">Reference proteome</keyword>
<evidence type="ECO:0000256" key="1">
    <source>
        <dbReference type="ARBA" id="ARBA00022603"/>
    </source>
</evidence>
<keyword evidence="1 6" id="KW-0489">Methyltransferase</keyword>
<comment type="caution">
    <text evidence="9">The sequence shown here is derived from an EMBL/GenBank/DDBJ whole genome shotgun (WGS) entry which is preliminary data.</text>
</comment>
<dbReference type="PROSITE" id="PS00094">
    <property type="entry name" value="C5_MTASE_1"/>
    <property type="match status" value="1"/>
</dbReference>
<dbReference type="InterPro" id="IPR050750">
    <property type="entry name" value="C5-MTase"/>
</dbReference>
<gene>
    <name evidence="9" type="ORF">AIOL_000160</name>
</gene>
<dbReference type="REBASE" id="128604">
    <property type="entry name" value="M.AsyOlORF160P"/>
</dbReference>
<dbReference type="PROSITE" id="PS00095">
    <property type="entry name" value="C5_MTASE_2"/>
    <property type="match status" value="1"/>
</dbReference>
<keyword evidence="4" id="KW-0680">Restriction system</keyword>
<comment type="similarity">
    <text evidence="6 7">Belongs to the class I-like SAM-binding methyltransferase superfamily. C5-methyltransferase family.</text>
</comment>
<evidence type="ECO:0000313" key="10">
    <source>
        <dbReference type="Proteomes" id="UP000037178"/>
    </source>
</evidence>
<sequence>MRVNLMQEVSRRNRMKFIDLFAGLGGFHQALGQRGGECVFASEINKHLAGLYEKNFRIRPAGDIRSVDLSAIPDHDVLCAGFPCQPFSKAGDQKGLECPQWGNLFDYVVAILKLKQPRFFIIENVPNLIRHNRGKTWSIICDRLKAVGYEISFERLSPHMFGVPQKRERAFIVGDRQGLGNFAWPIPEDIPQTSIRSVLDEDPLEAHGLNSDHLRYLETWQEFVAAFPKDQHLPSYPIWAMEFGADYPLDGLTPHARGCKRLGKFKGAFGMPLAGLSPEQTEGALPSYARTTLDHFPAWKIDFIAKNRALYAVHRGIIDPWIDKIKDFPPSFQKLEWNCKGAERSIWKHIIQFRASGIRVKKEDTAPSLIAMTTSQVPIIAWKKRYMTPRECSRLQSMGGLTHLPDTKNGAYKAFGNAVNVDVVGNIYDALVGNADTEGAVHAAMAAE</sequence>
<dbReference type="AlphaFoldDB" id="A0A0J9EB52"/>
<dbReference type="GO" id="GO:0009307">
    <property type="term" value="P:DNA restriction-modification system"/>
    <property type="evidence" value="ECO:0007669"/>
    <property type="project" value="UniProtKB-KW"/>
</dbReference>
<comment type="catalytic activity">
    <reaction evidence="5 8">
        <text>a 2'-deoxycytidine in DNA + S-adenosyl-L-methionine = a 5-methyl-2'-deoxycytidine in DNA + S-adenosyl-L-homocysteine + H(+)</text>
        <dbReference type="Rhea" id="RHEA:13681"/>
        <dbReference type="Rhea" id="RHEA-COMP:11369"/>
        <dbReference type="Rhea" id="RHEA-COMP:11370"/>
        <dbReference type="ChEBI" id="CHEBI:15378"/>
        <dbReference type="ChEBI" id="CHEBI:57856"/>
        <dbReference type="ChEBI" id="CHEBI:59789"/>
        <dbReference type="ChEBI" id="CHEBI:85452"/>
        <dbReference type="ChEBI" id="CHEBI:85454"/>
        <dbReference type="EC" id="2.1.1.37"/>
    </reaction>
</comment>
<dbReference type="Proteomes" id="UP000037178">
    <property type="component" value="Unassembled WGS sequence"/>
</dbReference>
<evidence type="ECO:0000256" key="7">
    <source>
        <dbReference type="RuleBase" id="RU000416"/>
    </source>
</evidence>
<dbReference type="NCBIfam" id="TIGR00675">
    <property type="entry name" value="dcm"/>
    <property type="match status" value="1"/>
</dbReference>
<dbReference type="PATRIC" id="fig|1675527.3.peg.193"/>
<organism evidence="9 10">
    <name type="scientific">Candidatus Rhodobacter oscarellae</name>
    <dbReference type="NCBI Taxonomy" id="1675527"/>
    <lineage>
        <taxon>Bacteria</taxon>
        <taxon>Pseudomonadati</taxon>
        <taxon>Pseudomonadota</taxon>
        <taxon>Alphaproteobacteria</taxon>
        <taxon>Rhodobacterales</taxon>
        <taxon>Rhodobacter group</taxon>
        <taxon>Rhodobacter</taxon>
    </lineage>
</organism>
<dbReference type="PANTHER" id="PTHR46098">
    <property type="entry name" value="TRNA (CYTOSINE(38)-C(5))-METHYLTRANSFERASE"/>
    <property type="match status" value="1"/>
</dbReference>
<dbReference type="SUPFAM" id="SSF53335">
    <property type="entry name" value="S-adenosyl-L-methionine-dependent methyltransferases"/>
    <property type="match status" value="1"/>
</dbReference>
<keyword evidence="2 6" id="KW-0808">Transferase</keyword>
<dbReference type="EMBL" id="LFTY01000001">
    <property type="protein sequence ID" value="KMW60010.1"/>
    <property type="molecule type" value="Genomic_DNA"/>
</dbReference>
<dbReference type="InterPro" id="IPR001525">
    <property type="entry name" value="C5_MeTfrase"/>
</dbReference>
<protein>
    <recommendedName>
        <fullName evidence="8">Cytosine-specific methyltransferase</fullName>
        <ecNumber evidence="8">2.1.1.37</ecNumber>
    </recommendedName>
</protein>
<feature type="active site" evidence="6">
    <location>
        <position position="84"/>
    </location>
</feature>
<evidence type="ECO:0000256" key="4">
    <source>
        <dbReference type="ARBA" id="ARBA00022747"/>
    </source>
</evidence>
<dbReference type="Gene3D" id="3.40.50.150">
    <property type="entry name" value="Vaccinia Virus protein VP39"/>
    <property type="match status" value="1"/>
</dbReference>
<proteinExistence type="inferred from homology"/>
<evidence type="ECO:0000256" key="5">
    <source>
        <dbReference type="ARBA" id="ARBA00047422"/>
    </source>
</evidence>
<evidence type="ECO:0000256" key="6">
    <source>
        <dbReference type="PROSITE-ProRule" id="PRU01016"/>
    </source>
</evidence>
<dbReference type="STRING" id="1675527.AIOL_000160"/>